<evidence type="ECO:0000313" key="2">
    <source>
        <dbReference type="Proteomes" id="UP000029024"/>
    </source>
</evidence>
<protein>
    <submittedName>
        <fullName evidence="1">Uncharacterized protein</fullName>
    </submittedName>
</protein>
<dbReference type="AlphaFoldDB" id="A0A087BHI4"/>
<gene>
    <name evidence="1" type="ORF">BLSS_1781</name>
</gene>
<sequence length="250" mass="26112">MTIELVDGKAGVAHISSGDKAIIHQAKFSKSDVVFDWGDAFKCTMGSANRATIGTGCASIQGLDWHITSAESVTISNGSQGMKRNDIICAHYHRDSSTGVEKVDLTVLKGTPNATAAADPTIPSGKILSGAVDAYMPLWRIPLDGITVGTPVRLFTPRGALWDSVTLPFGNCNGNSNGGIYPIGKVSSPNAIKSLNGRATLSSGTTVAIPFIHPSYLQRSVQVSIAPDGTVDLLVGHEIAVTGGIVEIHF</sequence>
<accession>A0A087BHI4</accession>
<dbReference type="RefSeq" id="WP_050494210.1">
    <property type="nucleotide sequence ID" value="NZ_JGZA01000013.1"/>
</dbReference>
<evidence type="ECO:0000313" key="1">
    <source>
        <dbReference type="EMBL" id="KFI70484.1"/>
    </source>
</evidence>
<organism evidence="1 2">
    <name type="scientific">Bifidobacterium longum subsp. suis</name>
    <dbReference type="NCBI Taxonomy" id="1695"/>
    <lineage>
        <taxon>Bacteria</taxon>
        <taxon>Bacillati</taxon>
        <taxon>Actinomycetota</taxon>
        <taxon>Actinomycetes</taxon>
        <taxon>Bifidobacteriales</taxon>
        <taxon>Bifidobacteriaceae</taxon>
        <taxon>Bifidobacterium</taxon>
    </lineage>
</organism>
<comment type="caution">
    <text evidence="1">The sequence shown here is derived from an EMBL/GenBank/DDBJ whole genome shotgun (WGS) entry which is preliminary data.</text>
</comment>
<dbReference type="EMBL" id="JGZA01000013">
    <property type="protein sequence ID" value="KFI70484.1"/>
    <property type="molecule type" value="Genomic_DNA"/>
</dbReference>
<proteinExistence type="predicted"/>
<reference evidence="1 2" key="1">
    <citation type="submission" date="2014-03" db="EMBL/GenBank/DDBJ databases">
        <title>Genomics of Bifidobacteria.</title>
        <authorList>
            <person name="Ventura M."/>
            <person name="Milani C."/>
            <person name="Lugli G.A."/>
        </authorList>
    </citation>
    <scope>NUCLEOTIDE SEQUENCE [LARGE SCALE GENOMIC DNA]</scope>
    <source>
        <strain evidence="1 2">LMG 21814</strain>
    </source>
</reference>
<name>A0A087BHI4_BIFLN</name>
<dbReference type="Proteomes" id="UP000029024">
    <property type="component" value="Unassembled WGS sequence"/>
</dbReference>